<dbReference type="AlphaFoldDB" id="A0A4R6ZAY2"/>
<comment type="catalytic activity">
    <reaction evidence="1">
        <text>ATP + protein L-histidine = ADP + protein N-phospho-L-histidine.</text>
        <dbReference type="EC" id="2.7.13.3"/>
    </reaction>
</comment>
<feature type="transmembrane region" description="Helical" evidence="10">
    <location>
        <begin position="15"/>
        <end position="40"/>
    </location>
</feature>
<evidence type="ECO:0000256" key="10">
    <source>
        <dbReference type="SAM" id="Phobius"/>
    </source>
</evidence>
<dbReference type="SMART" id="SM00387">
    <property type="entry name" value="HATPase_c"/>
    <property type="match status" value="1"/>
</dbReference>
<evidence type="ECO:0000256" key="6">
    <source>
        <dbReference type="ARBA" id="ARBA00022692"/>
    </source>
</evidence>
<dbReference type="PANTHER" id="PTHR45436:SF16">
    <property type="entry name" value="HISTIDINE KINASE"/>
    <property type="match status" value="1"/>
</dbReference>
<evidence type="ECO:0000256" key="9">
    <source>
        <dbReference type="ARBA" id="ARBA00023012"/>
    </source>
</evidence>
<feature type="domain" description="Histidine kinase" evidence="11">
    <location>
        <begin position="226"/>
        <end position="416"/>
    </location>
</feature>
<evidence type="ECO:0000256" key="3">
    <source>
        <dbReference type="ARBA" id="ARBA00012438"/>
    </source>
</evidence>
<name>A0A4R6ZAY2_9GAMM</name>
<comment type="subcellular location">
    <subcellularLocation>
        <location evidence="2">Membrane</location>
    </subcellularLocation>
</comment>
<evidence type="ECO:0000256" key="8">
    <source>
        <dbReference type="ARBA" id="ARBA00022989"/>
    </source>
</evidence>
<keyword evidence="7 13" id="KW-0418">Kinase</keyword>
<dbReference type="PANTHER" id="PTHR45436">
    <property type="entry name" value="SENSOR HISTIDINE KINASE YKOH"/>
    <property type="match status" value="1"/>
</dbReference>
<keyword evidence="4" id="KW-0597">Phosphoprotein</keyword>
<dbReference type="InterPro" id="IPR050428">
    <property type="entry name" value="TCS_sensor_his_kinase"/>
</dbReference>
<dbReference type="InterPro" id="IPR003660">
    <property type="entry name" value="HAMP_dom"/>
</dbReference>
<dbReference type="SUPFAM" id="SSF47384">
    <property type="entry name" value="Homodimeric domain of signal transducing histidine kinase"/>
    <property type="match status" value="1"/>
</dbReference>
<dbReference type="Gene3D" id="6.10.340.10">
    <property type="match status" value="1"/>
</dbReference>
<dbReference type="Pfam" id="PF02518">
    <property type="entry name" value="HATPase_c"/>
    <property type="match status" value="1"/>
</dbReference>
<comment type="caution">
    <text evidence="13">The sequence shown here is derived from an EMBL/GenBank/DDBJ whole genome shotgun (WGS) entry which is preliminary data.</text>
</comment>
<evidence type="ECO:0000313" key="14">
    <source>
        <dbReference type="Proteomes" id="UP000295293"/>
    </source>
</evidence>
<accession>A0A4R6ZAY2</accession>
<dbReference type="GO" id="GO:0000155">
    <property type="term" value="F:phosphorelay sensor kinase activity"/>
    <property type="evidence" value="ECO:0007669"/>
    <property type="project" value="InterPro"/>
</dbReference>
<dbReference type="CDD" id="cd00082">
    <property type="entry name" value="HisKA"/>
    <property type="match status" value="1"/>
</dbReference>
<keyword evidence="6 10" id="KW-0812">Transmembrane</keyword>
<dbReference type="Pfam" id="PF00512">
    <property type="entry name" value="HisKA"/>
    <property type="match status" value="1"/>
</dbReference>
<keyword evidence="5" id="KW-0808">Transferase</keyword>
<evidence type="ECO:0000259" key="12">
    <source>
        <dbReference type="PROSITE" id="PS50885"/>
    </source>
</evidence>
<gene>
    <name evidence="13" type="ORF">DFR29_101538</name>
</gene>
<dbReference type="Proteomes" id="UP000295293">
    <property type="component" value="Unassembled WGS sequence"/>
</dbReference>
<evidence type="ECO:0000313" key="13">
    <source>
        <dbReference type="EMBL" id="TDR48914.1"/>
    </source>
</evidence>
<feature type="domain" description="HAMP" evidence="12">
    <location>
        <begin position="165"/>
        <end position="218"/>
    </location>
</feature>
<dbReference type="InterPro" id="IPR036097">
    <property type="entry name" value="HisK_dim/P_sf"/>
</dbReference>
<reference evidence="13 14" key="1">
    <citation type="submission" date="2019-03" db="EMBL/GenBank/DDBJ databases">
        <title>Genomic Encyclopedia of Type Strains, Phase IV (KMG-IV): sequencing the most valuable type-strain genomes for metagenomic binning, comparative biology and taxonomic classification.</title>
        <authorList>
            <person name="Goeker M."/>
        </authorList>
    </citation>
    <scope>NUCLEOTIDE SEQUENCE [LARGE SCALE GENOMIC DNA]</scope>
    <source>
        <strain evidence="13 14">DSM 21667</strain>
    </source>
</reference>
<dbReference type="RefSeq" id="WP_133817013.1">
    <property type="nucleotide sequence ID" value="NZ_SNZH01000001.1"/>
</dbReference>
<dbReference type="PROSITE" id="PS50885">
    <property type="entry name" value="HAMP"/>
    <property type="match status" value="1"/>
</dbReference>
<dbReference type="EC" id="2.7.13.3" evidence="3"/>
<keyword evidence="8 10" id="KW-1133">Transmembrane helix</keyword>
<dbReference type="InterPro" id="IPR005467">
    <property type="entry name" value="His_kinase_dom"/>
</dbReference>
<evidence type="ECO:0000256" key="1">
    <source>
        <dbReference type="ARBA" id="ARBA00000085"/>
    </source>
</evidence>
<evidence type="ECO:0000256" key="2">
    <source>
        <dbReference type="ARBA" id="ARBA00004370"/>
    </source>
</evidence>
<dbReference type="SMART" id="SM00388">
    <property type="entry name" value="HisKA"/>
    <property type="match status" value="1"/>
</dbReference>
<evidence type="ECO:0000256" key="7">
    <source>
        <dbReference type="ARBA" id="ARBA00022777"/>
    </source>
</evidence>
<dbReference type="Gene3D" id="1.10.287.130">
    <property type="match status" value="1"/>
</dbReference>
<evidence type="ECO:0000256" key="4">
    <source>
        <dbReference type="ARBA" id="ARBA00022553"/>
    </source>
</evidence>
<dbReference type="Gene3D" id="3.30.565.10">
    <property type="entry name" value="Histidine kinase-like ATPase, C-terminal domain"/>
    <property type="match status" value="1"/>
</dbReference>
<sequence>MNRTDTARPRLRRRLMLAFAAFTALTTGVFGLYAMTFMYVAEDAFFATTLQQEADRLHRMQARDGRWPAPQAPFMQVYTDAAALPDGIGAVLAQQPQRREFAAPQGRHYHLLPLAAADGAPAWLLAEVSAQLVVRPMRVRLLVLLAASTATLLLIGLVLGWWLARRTTAPLTRLVALVENTAVDRLPRDLARGFADDDVGVLARALDALAERMHAFVLREREFTRDASHELRTPLTVIRAAAERLQSEARLSPAGRQQLSHLHQSALQLQQTVIALLTLAREEDVAAFAPTAAQVAVLPLLEQVVIEQAPLLDGKPVEVDVQLARDTCSSVPAALLHILLSNLVGNAFAHATAGTIDIGASDGRLRIANRIDDTDQATLPHLQQAYAKREGSAGFGLGLVIVRRLSDRCGLDLRIDWTGAHAVASFLLQPARSQA</sequence>
<dbReference type="InterPro" id="IPR003661">
    <property type="entry name" value="HisK_dim/P_dom"/>
</dbReference>
<organism evidence="13 14">
    <name type="scientific">Tahibacter aquaticus</name>
    <dbReference type="NCBI Taxonomy" id="520092"/>
    <lineage>
        <taxon>Bacteria</taxon>
        <taxon>Pseudomonadati</taxon>
        <taxon>Pseudomonadota</taxon>
        <taxon>Gammaproteobacteria</taxon>
        <taxon>Lysobacterales</taxon>
        <taxon>Rhodanobacteraceae</taxon>
        <taxon>Tahibacter</taxon>
    </lineage>
</organism>
<dbReference type="SUPFAM" id="SSF55874">
    <property type="entry name" value="ATPase domain of HSP90 chaperone/DNA topoisomerase II/histidine kinase"/>
    <property type="match status" value="1"/>
</dbReference>
<dbReference type="InterPro" id="IPR036890">
    <property type="entry name" value="HATPase_C_sf"/>
</dbReference>
<dbReference type="GO" id="GO:0005886">
    <property type="term" value="C:plasma membrane"/>
    <property type="evidence" value="ECO:0007669"/>
    <property type="project" value="TreeGrafter"/>
</dbReference>
<dbReference type="InterPro" id="IPR003594">
    <property type="entry name" value="HATPase_dom"/>
</dbReference>
<evidence type="ECO:0000256" key="5">
    <source>
        <dbReference type="ARBA" id="ARBA00022679"/>
    </source>
</evidence>
<evidence type="ECO:0000259" key="11">
    <source>
        <dbReference type="PROSITE" id="PS50109"/>
    </source>
</evidence>
<dbReference type="PROSITE" id="PS50109">
    <property type="entry name" value="HIS_KIN"/>
    <property type="match status" value="1"/>
</dbReference>
<feature type="transmembrane region" description="Helical" evidence="10">
    <location>
        <begin position="141"/>
        <end position="164"/>
    </location>
</feature>
<proteinExistence type="predicted"/>
<protein>
    <recommendedName>
        <fullName evidence="3">histidine kinase</fullName>
        <ecNumber evidence="3">2.7.13.3</ecNumber>
    </recommendedName>
</protein>
<keyword evidence="9" id="KW-0902">Two-component regulatory system</keyword>
<keyword evidence="10" id="KW-0472">Membrane</keyword>
<keyword evidence="14" id="KW-1185">Reference proteome</keyword>
<dbReference type="EMBL" id="SNZH01000001">
    <property type="protein sequence ID" value="TDR48914.1"/>
    <property type="molecule type" value="Genomic_DNA"/>
</dbReference>
<dbReference type="OrthoDB" id="9121563at2"/>